<dbReference type="AlphaFoldDB" id="B4IQX9"/>
<reference evidence="3 4" key="1">
    <citation type="journal article" date="2007" name="Nature">
        <title>Evolution of genes and genomes on the Drosophila phylogeny.</title>
        <authorList>
            <consortium name="Drosophila 12 Genomes Consortium"/>
            <person name="Clark A.G."/>
            <person name="Eisen M.B."/>
            <person name="Smith D.R."/>
            <person name="Bergman C.M."/>
            <person name="Oliver B."/>
            <person name="Markow T.A."/>
            <person name="Kaufman T.C."/>
            <person name="Kellis M."/>
            <person name="Gelbart W."/>
            <person name="Iyer V.N."/>
            <person name="Pollard D.A."/>
            <person name="Sackton T.B."/>
            <person name="Larracuente A.M."/>
            <person name="Singh N.D."/>
            <person name="Abad J.P."/>
            <person name="Abt D.N."/>
            <person name="Adryan B."/>
            <person name="Aguade M."/>
            <person name="Akashi H."/>
            <person name="Anderson W.W."/>
            <person name="Aquadro C.F."/>
            <person name="Ardell D.H."/>
            <person name="Arguello R."/>
            <person name="Artieri C.G."/>
            <person name="Barbash D.A."/>
            <person name="Barker D."/>
            <person name="Barsanti P."/>
            <person name="Batterham P."/>
            <person name="Batzoglou S."/>
            <person name="Begun D."/>
            <person name="Bhutkar A."/>
            <person name="Blanco E."/>
            <person name="Bosak S.A."/>
            <person name="Bradley R.K."/>
            <person name="Brand A.D."/>
            <person name="Brent M.R."/>
            <person name="Brooks A.N."/>
            <person name="Brown R.H."/>
            <person name="Butlin R.K."/>
            <person name="Caggese C."/>
            <person name="Calvi B.R."/>
            <person name="Bernardo de Carvalho A."/>
            <person name="Caspi A."/>
            <person name="Castrezana S."/>
            <person name="Celniker S.E."/>
            <person name="Chang J.L."/>
            <person name="Chapple C."/>
            <person name="Chatterji S."/>
            <person name="Chinwalla A."/>
            <person name="Civetta A."/>
            <person name="Clifton S.W."/>
            <person name="Comeron J.M."/>
            <person name="Costello J.C."/>
            <person name="Coyne J.A."/>
            <person name="Daub J."/>
            <person name="David R.G."/>
            <person name="Delcher A.L."/>
            <person name="Delehaunty K."/>
            <person name="Do C.B."/>
            <person name="Ebling H."/>
            <person name="Edwards K."/>
            <person name="Eickbush T."/>
            <person name="Evans J.D."/>
            <person name="Filipski A."/>
            <person name="Findeiss S."/>
            <person name="Freyhult E."/>
            <person name="Fulton L."/>
            <person name="Fulton R."/>
            <person name="Garcia A.C."/>
            <person name="Gardiner A."/>
            <person name="Garfield D.A."/>
            <person name="Garvin B.E."/>
            <person name="Gibson G."/>
            <person name="Gilbert D."/>
            <person name="Gnerre S."/>
            <person name="Godfrey J."/>
            <person name="Good R."/>
            <person name="Gotea V."/>
            <person name="Gravely B."/>
            <person name="Greenberg A.J."/>
            <person name="Griffiths-Jones S."/>
            <person name="Gross S."/>
            <person name="Guigo R."/>
            <person name="Gustafson E.A."/>
            <person name="Haerty W."/>
            <person name="Hahn M.W."/>
            <person name="Halligan D.L."/>
            <person name="Halpern A.L."/>
            <person name="Halter G.M."/>
            <person name="Han M.V."/>
            <person name="Heger A."/>
            <person name="Hillier L."/>
            <person name="Hinrichs A.S."/>
            <person name="Holmes I."/>
            <person name="Hoskins R.A."/>
            <person name="Hubisz M.J."/>
            <person name="Hultmark D."/>
            <person name="Huntley M.A."/>
            <person name="Jaffe D.B."/>
            <person name="Jagadeeshan S."/>
            <person name="Jeck W.R."/>
            <person name="Johnson J."/>
            <person name="Jones C.D."/>
            <person name="Jordan W.C."/>
            <person name="Karpen G.H."/>
            <person name="Kataoka E."/>
            <person name="Keightley P.D."/>
            <person name="Kheradpour P."/>
            <person name="Kirkness E.F."/>
            <person name="Koerich L.B."/>
            <person name="Kristiansen K."/>
            <person name="Kudrna D."/>
            <person name="Kulathinal R.J."/>
            <person name="Kumar S."/>
            <person name="Kwok R."/>
            <person name="Lander E."/>
            <person name="Langley C.H."/>
            <person name="Lapoint R."/>
            <person name="Lazzaro B.P."/>
            <person name="Lee S.J."/>
            <person name="Levesque L."/>
            <person name="Li R."/>
            <person name="Lin C.F."/>
            <person name="Lin M.F."/>
            <person name="Lindblad-Toh K."/>
            <person name="Llopart A."/>
            <person name="Long M."/>
            <person name="Low L."/>
            <person name="Lozovsky E."/>
            <person name="Lu J."/>
            <person name="Luo M."/>
            <person name="Machado C.A."/>
            <person name="Makalowski W."/>
            <person name="Marzo M."/>
            <person name="Matsuda M."/>
            <person name="Matzkin L."/>
            <person name="McAllister B."/>
            <person name="McBride C.S."/>
            <person name="McKernan B."/>
            <person name="McKernan K."/>
            <person name="Mendez-Lago M."/>
            <person name="Minx P."/>
            <person name="Mollenhauer M.U."/>
            <person name="Montooth K."/>
            <person name="Mount S.M."/>
            <person name="Mu X."/>
            <person name="Myers E."/>
            <person name="Negre B."/>
            <person name="Newfeld S."/>
            <person name="Nielsen R."/>
            <person name="Noor M.A."/>
            <person name="O'Grady P."/>
            <person name="Pachter L."/>
            <person name="Papaceit M."/>
            <person name="Parisi M.J."/>
            <person name="Parisi M."/>
            <person name="Parts L."/>
            <person name="Pedersen J.S."/>
            <person name="Pesole G."/>
            <person name="Phillippy A.M."/>
            <person name="Ponting C.P."/>
            <person name="Pop M."/>
            <person name="Porcelli D."/>
            <person name="Powell J.R."/>
            <person name="Prohaska S."/>
            <person name="Pruitt K."/>
            <person name="Puig M."/>
            <person name="Quesneville H."/>
            <person name="Ram K.R."/>
            <person name="Rand D."/>
            <person name="Rasmussen M.D."/>
            <person name="Reed L.K."/>
            <person name="Reenan R."/>
            <person name="Reily A."/>
            <person name="Remington K.A."/>
            <person name="Rieger T.T."/>
            <person name="Ritchie M.G."/>
            <person name="Robin C."/>
            <person name="Rogers Y.H."/>
            <person name="Rohde C."/>
            <person name="Rozas J."/>
            <person name="Rubenfield M.J."/>
            <person name="Ruiz A."/>
            <person name="Russo S."/>
            <person name="Salzberg S.L."/>
            <person name="Sanchez-Gracia A."/>
            <person name="Saranga D.J."/>
            <person name="Sato H."/>
            <person name="Schaeffer S.W."/>
            <person name="Schatz M.C."/>
            <person name="Schlenke T."/>
            <person name="Schwartz R."/>
            <person name="Segarra C."/>
            <person name="Singh R.S."/>
            <person name="Sirot L."/>
            <person name="Sirota M."/>
            <person name="Sisneros N.B."/>
            <person name="Smith C.D."/>
            <person name="Smith T.F."/>
            <person name="Spieth J."/>
            <person name="Stage D.E."/>
            <person name="Stark A."/>
            <person name="Stephan W."/>
            <person name="Strausberg R.L."/>
            <person name="Strempel S."/>
            <person name="Sturgill D."/>
            <person name="Sutton G."/>
            <person name="Sutton G.G."/>
            <person name="Tao W."/>
            <person name="Teichmann S."/>
            <person name="Tobari Y.N."/>
            <person name="Tomimura Y."/>
            <person name="Tsolas J.M."/>
            <person name="Valente V.L."/>
            <person name="Venter E."/>
            <person name="Venter J.C."/>
            <person name="Vicario S."/>
            <person name="Vieira F.G."/>
            <person name="Vilella A.J."/>
            <person name="Villasante A."/>
            <person name="Walenz B."/>
            <person name="Wang J."/>
            <person name="Wasserman M."/>
            <person name="Watts T."/>
            <person name="Wilson D."/>
            <person name="Wilson R.K."/>
            <person name="Wing R.A."/>
            <person name="Wolfner M.F."/>
            <person name="Wong A."/>
            <person name="Wong G.K."/>
            <person name="Wu C.I."/>
            <person name="Wu G."/>
            <person name="Yamamoto D."/>
            <person name="Yang H.P."/>
            <person name="Yang S.P."/>
            <person name="Yorke J.A."/>
            <person name="Yoshida K."/>
            <person name="Zdobnov E."/>
            <person name="Zhang P."/>
            <person name="Zhang Y."/>
            <person name="Zimin A.V."/>
            <person name="Baldwin J."/>
            <person name="Abdouelleil A."/>
            <person name="Abdulkadir J."/>
            <person name="Abebe A."/>
            <person name="Abera B."/>
            <person name="Abreu J."/>
            <person name="Acer S.C."/>
            <person name="Aftuck L."/>
            <person name="Alexander A."/>
            <person name="An P."/>
            <person name="Anderson E."/>
            <person name="Anderson S."/>
            <person name="Arachi H."/>
            <person name="Azer M."/>
            <person name="Bachantsang P."/>
            <person name="Barry A."/>
            <person name="Bayul T."/>
            <person name="Berlin A."/>
            <person name="Bessette D."/>
            <person name="Bloom T."/>
            <person name="Blye J."/>
            <person name="Boguslavskiy L."/>
            <person name="Bonnet C."/>
            <person name="Boukhgalter B."/>
            <person name="Bourzgui I."/>
            <person name="Brown A."/>
            <person name="Cahill P."/>
            <person name="Channer S."/>
            <person name="Cheshatsang Y."/>
            <person name="Chuda L."/>
            <person name="Citroen M."/>
            <person name="Collymore A."/>
            <person name="Cooke P."/>
            <person name="Costello M."/>
            <person name="D'Aco K."/>
            <person name="Daza R."/>
            <person name="De Haan G."/>
            <person name="DeGray S."/>
            <person name="DeMaso C."/>
            <person name="Dhargay N."/>
            <person name="Dooley K."/>
            <person name="Dooley E."/>
            <person name="Doricent M."/>
            <person name="Dorje P."/>
            <person name="Dorjee K."/>
            <person name="Dupes A."/>
            <person name="Elong R."/>
            <person name="Falk J."/>
            <person name="Farina A."/>
            <person name="Faro S."/>
            <person name="Ferguson D."/>
            <person name="Fisher S."/>
            <person name="Foley C.D."/>
            <person name="Franke A."/>
            <person name="Friedrich D."/>
            <person name="Gadbois L."/>
            <person name="Gearin G."/>
            <person name="Gearin C.R."/>
            <person name="Giannoukos G."/>
            <person name="Goode T."/>
            <person name="Graham J."/>
            <person name="Grandbois E."/>
            <person name="Grewal S."/>
            <person name="Gyaltsen K."/>
            <person name="Hafez N."/>
            <person name="Hagos B."/>
            <person name="Hall J."/>
            <person name="Henson C."/>
            <person name="Hollinger A."/>
            <person name="Honan T."/>
            <person name="Huard M.D."/>
            <person name="Hughes L."/>
            <person name="Hurhula B."/>
            <person name="Husby M.E."/>
            <person name="Kamat A."/>
            <person name="Kanga B."/>
            <person name="Kashin S."/>
            <person name="Khazanovich D."/>
            <person name="Kisner P."/>
            <person name="Lance K."/>
            <person name="Lara M."/>
            <person name="Lee W."/>
            <person name="Lennon N."/>
            <person name="Letendre F."/>
            <person name="LeVine R."/>
            <person name="Lipovsky A."/>
            <person name="Liu X."/>
            <person name="Liu J."/>
            <person name="Liu S."/>
            <person name="Lokyitsang T."/>
            <person name="Lokyitsang Y."/>
            <person name="Lubonja R."/>
            <person name="Lui A."/>
            <person name="MacDonald P."/>
            <person name="Magnisalis V."/>
            <person name="Maru K."/>
            <person name="Matthews C."/>
            <person name="McCusker W."/>
            <person name="McDonough S."/>
            <person name="Mehta T."/>
            <person name="Meldrim J."/>
            <person name="Meneus L."/>
            <person name="Mihai O."/>
            <person name="Mihalev A."/>
            <person name="Mihova T."/>
            <person name="Mittelman R."/>
            <person name="Mlenga V."/>
            <person name="Montmayeur A."/>
            <person name="Mulrain L."/>
            <person name="Navidi A."/>
            <person name="Naylor J."/>
            <person name="Negash T."/>
            <person name="Nguyen T."/>
            <person name="Nguyen N."/>
            <person name="Nicol R."/>
            <person name="Norbu C."/>
            <person name="Norbu N."/>
            <person name="Novod N."/>
            <person name="O'Neill B."/>
            <person name="Osman S."/>
            <person name="Markiewicz E."/>
            <person name="Oyono O.L."/>
            <person name="Patti C."/>
            <person name="Phunkhang P."/>
            <person name="Pierre F."/>
            <person name="Priest M."/>
            <person name="Raghuraman S."/>
            <person name="Rege F."/>
            <person name="Reyes R."/>
            <person name="Rise C."/>
            <person name="Rogov P."/>
            <person name="Ross K."/>
            <person name="Ryan E."/>
            <person name="Settipalli S."/>
            <person name="Shea T."/>
            <person name="Sherpa N."/>
            <person name="Shi L."/>
            <person name="Shih D."/>
            <person name="Sparrow T."/>
            <person name="Spaulding J."/>
            <person name="Stalker J."/>
            <person name="Stange-Thomann N."/>
            <person name="Stavropoulos S."/>
            <person name="Stone C."/>
            <person name="Strader C."/>
            <person name="Tesfaye S."/>
            <person name="Thomson T."/>
            <person name="Thoulutsang Y."/>
            <person name="Thoulutsang D."/>
            <person name="Topham K."/>
            <person name="Topping I."/>
            <person name="Tsamla T."/>
            <person name="Vassiliev H."/>
            <person name="Vo A."/>
            <person name="Wangchuk T."/>
            <person name="Wangdi T."/>
            <person name="Weiand M."/>
            <person name="Wilkinson J."/>
            <person name="Wilson A."/>
            <person name="Yadav S."/>
            <person name="Young G."/>
            <person name="Yu Q."/>
            <person name="Zembek L."/>
            <person name="Zhong D."/>
            <person name="Zimmer A."/>
            <person name="Zwirko Z."/>
            <person name="Jaffe D.B."/>
            <person name="Alvarez P."/>
            <person name="Brockman W."/>
            <person name="Butler J."/>
            <person name="Chin C."/>
            <person name="Gnerre S."/>
            <person name="Grabherr M."/>
            <person name="Kleber M."/>
            <person name="Mauceli E."/>
            <person name="MacCallum I."/>
        </authorList>
    </citation>
    <scope>NUCLEOTIDE SEQUENCE [LARGE SCALE GENOMIC DNA]</scope>
    <source>
        <strain evidence="4">MSH-3 / Tucson 14011-0111.49</strain>
    </source>
</reference>
<organism evidence="4">
    <name type="scientific">Drosophila persimilis</name>
    <name type="common">Fruit fly</name>
    <dbReference type="NCBI Taxonomy" id="7234"/>
    <lineage>
        <taxon>Eukaryota</taxon>
        <taxon>Metazoa</taxon>
        <taxon>Ecdysozoa</taxon>
        <taxon>Arthropoda</taxon>
        <taxon>Hexapoda</taxon>
        <taxon>Insecta</taxon>
        <taxon>Pterygota</taxon>
        <taxon>Neoptera</taxon>
        <taxon>Endopterygota</taxon>
        <taxon>Diptera</taxon>
        <taxon>Brachycera</taxon>
        <taxon>Muscomorpha</taxon>
        <taxon>Ephydroidea</taxon>
        <taxon>Drosophilidae</taxon>
        <taxon>Drosophila</taxon>
        <taxon>Sophophora</taxon>
    </lineage>
</organism>
<dbReference type="InterPro" id="IPR036397">
    <property type="entry name" value="RNaseH_sf"/>
</dbReference>
<feature type="compositionally biased region" description="Low complexity" evidence="1">
    <location>
        <begin position="89"/>
        <end position="118"/>
    </location>
</feature>
<dbReference type="eggNOG" id="KOG2597">
    <property type="taxonomic scope" value="Eukaryota"/>
</dbReference>
<dbReference type="STRING" id="7234.B4IQX9"/>
<evidence type="ECO:0000313" key="3">
    <source>
        <dbReference type="EMBL" id="EDW25700.1"/>
    </source>
</evidence>
<dbReference type="InterPro" id="IPR040676">
    <property type="entry name" value="DUF5641"/>
</dbReference>
<keyword evidence="4" id="KW-1185">Reference proteome</keyword>
<dbReference type="OrthoDB" id="8061911at2759"/>
<sequence>MSATRELRQRDNATNFVGASRHFSELRRKIEAEADAIREFASRSRCEIAFHTASSTAHGRDFGEAGVKSAKGPTPTGSRKRSPHRRGAGRPSRSGPLSPDPSDGDMLTPGHLLTGGPLIAPPAPRTPDQEGLSCLKRWRLVSSARQMFWQRWSREYVLGLQIRFKWHQEEPNIKEGDLVIVAEDNLPPQQGLLGRVVVTTAGQDGRAFPQRLRPRPQAIQRRSASQAVNQMLQLQQMDMCADPPSRGLVVGVFADETDRNDAGVLTAAGSLDQIPPLVVVNIRCEPSSGDSRVVKFVGRRGCPQRVNCDNATNFVGASRHFSELRRKIEAEADAIREFASRSGCEIAFIPPRAPHMGGLWQAGVKSAKGLLLRAVGSALLTAEELETVLVGIEAVLNSRPLGPLSSDPSDGDMLTPGHLLTGGPLIAPPAPRTPDQEGLSCLKRWRLVSSARQMFWQRWSREYVLGLQIRFSGTRRTNIRSDS</sequence>
<dbReference type="PANTHER" id="PTHR47331:SF5">
    <property type="entry name" value="RIBONUCLEASE H"/>
    <property type="match status" value="1"/>
</dbReference>
<evidence type="ECO:0000256" key="1">
    <source>
        <dbReference type="SAM" id="MobiDB-lite"/>
    </source>
</evidence>
<accession>B4IQX9</accession>
<dbReference type="Proteomes" id="UP000008744">
    <property type="component" value="Unassembled WGS sequence"/>
</dbReference>
<feature type="domain" description="DUF5641" evidence="2">
    <location>
        <begin position="443"/>
        <end position="470"/>
    </location>
</feature>
<dbReference type="SUPFAM" id="SSF53098">
    <property type="entry name" value="Ribonuclease H-like"/>
    <property type="match status" value="1"/>
</dbReference>
<feature type="domain" description="DUF5641" evidence="2">
    <location>
        <begin position="136"/>
        <end position="213"/>
    </location>
</feature>
<feature type="compositionally biased region" description="Basic residues" evidence="1">
    <location>
        <begin position="78"/>
        <end position="88"/>
    </location>
</feature>
<dbReference type="Gene3D" id="3.30.420.10">
    <property type="entry name" value="Ribonuclease H-like superfamily/Ribonuclease H"/>
    <property type="match status" value="1"/>
</dbReference>
<dbReference type="Pfam" id="PF18701">
    <property type="entry name" value="DUF5641"/>
    <property type="match status" value="2"/>
</dbReference>
<gene>
    <name evidence="3" type="primary">Dper\GL15425</name>
    <name evidence="3" type="ORF">Dper_GL15425</name>
</gene>
<dbReference type="EMBL" id="CH689907">
    <property type="protein sequence ID" value="EDW25700.1"/>
    <property type="molecule type" value="Genomic_DNA"/>
</dbReference>
<dbReference type="HOGENOM" id="CLU_565343_0_0_1"/>
<proteinExistence type="predicted"/>
<name>B4IQX9_DROPE</name>
<dbReference type="GO" id="GO:0003676">
    <property type="term" value="F:nucleic acid binding"/>
    <property type="evidence" value="ECO:0007669"/>
    <property type="project" value="InterPro"/>
</dbReference>
<dbReference type="PANTHER" id="PTHR47331">
    <property type="entry name" value="PHD-TYPE DOMAIN-CONTAINING PROTEIN"/>
    <property type="match status" value="1"/>
</dbReference>
<dbReference type="InterPro" id="IPR012337">
    <property type="entry name" value="RNaseH-like_sf"/>
</dbReference>
<evidence type="ECO:0000313" key="4">
    <source>
        <dbReference type="Proteomes" id="UP000008744"/>
    </source>
</evidence>
<evidence type="ECO:0000259" key="2">
    <source>
        <dbReference type="Pfam" id="PF18701"/>
    </source>
</evidence>
<feature type="region of interest" description="Disordered" evidence="1">
    <location>
        <begin position="51"/>
        <end position="130"/>
    </location>
</feature>
<protein>
    <submittedName>
        <fullName evidence="3">GL15425</fullName>
    </submittedName>
</protein>